<evidence type="ECO:0000256" key="1">
    <source>
        <dbReference type="SAM" id="Coils"/>
    </source>
</evidence>
<feature type="chain" id="PRO_5046122643" description="Colicin import membrane protein" evidence="2">
    <location>
        <begin position="32"/>
        <end position="257"/>
    </location>
</feature>
<feature type="coiled-coil region" evidence="1">
    <location>
        <begin position="48"/>
        <end position="115"/>
    </location>
</feature>
<name>A0ABV5C523_9BACL</name>
<evidence type="ECO:0000313" key="3">
    <source>
        <dbReference type="EMBL" id="MFB5762623.1"/>
    </source>
</evidence>
<sequence length="257" mass="28167">MNRGSLKDWNRMLILLLVAALWWGSAVPAQAGGWEAALDGLDAVYDDVTELETLIQLESKQIQTLRQKNNERLKALNKNIQAIDAALLSRLTAEVKQIEQKHAALLSRYSSLTKQAAAARKQKNTKTAALLDLQRNKLKPSYTQAKAEIKAKKEALSTAKKQAAAKKKAVKDALSPVTALKKQITAENKTIAAARKSKTAANKKYRSAIKAGDAVTALAQMMVVYDQLARIHASLQKTNSWENKITQGLQSAEAKLP</sequence>
<dbReference type="EMBL" id="JBHIRY010000022">
    <property type="protein sequence ID" value="MFB5762623.1"/>
    <property type="molecule type" value="Genomic_DNA"/>
</dbReference>
<reference evidence="3 4" key="1">
    <citation type="submission" date="2024-09" db="EMBL/GenBank/DDBJ databases">
        <title>Paenibacillus zeirhizospherea sp. nov., isolated from surface of the maize (Zea mays) roots in a horticulture field, Hungary.</title>
        <authorList>
            <person name="Marton D."/>
            <person name="Farkas M."/>
            <person name="Bedics A."/>
            <person name="Toth E."/>
            <person name="Tancsics A."/>
            <person name="Boka K."/>
            <person name="Marati G."/>
            <person name="Kriszt B."/>
            <person name="Cserhati M."/>
        </authorList>
    </citation>
    <scope>NUCLEOTIDE SEQUENCE [LARGE SCALE GENOMIC DNA]</scope>
    <source>
        <strain evidence="3 4">JCM 18446</strain>
    </source>
</reference>
<evidence type="ECO:0000256" key="2">
    <source>
        <dbReference type="SAM" id="SignalP"/>
    </source>
</evidence>
<organism evidence="3 4">
    <name type="scientific">Paenibacillus medicaginis</name>
    <dbReference type="NCBI Taxonomy" id="1470560"/>
    <lineage>
        <taxon>Bacteria</taxon>
        <taxon>Bacillati</taxon>
        <taxon>Bacillota</taxon>
        <taxon>Bacilli</taxon>
        <taxon>Bacillales</taxon>
        <taxon>Paenibacillaceae</taxon>
        <taxon>Paenibacillus</taxon>
    </lineage>
</organism>
<keyword evidence="2" id="KW-0732">Signal</keyword>
<protein>
    <recommendedName>
        <fullName evidence="5">Colicin import membrane protein</fullName>
    </recommendedName>
</protein>
<dbReference type="Proteomes" id="UP001580430">
    <property type="component" value="Unassembled WGS sequence"/>
</dbReference>
<feature type="signal peptide" evidence="2">
    <location>
        <begin position="1"/>
        <end position="31"/>
    </location>
</feature>
<keyword evidence="1" id="KW-0175">Coiled coil</keyword>
<comment type="caution">
    <text evidence="3">The sequence shown here is derived from an EMBL/GenBank/DDBJ whole genome shotgun (WGS) entry which is preliminary data.</text>
</comment>
<dbReference type="RefSeq" id="WP_375521735.1">
    <property type="nucleotide sequence ID" value="NZ_JBHIRY010000022.1"/>
</dbReference>
<proteinExistence type="predicted"/>
<gene>
    <name evidence="3" type="ORF">ACE5LO_19760</name>
</gene>
<evidence type="ECO:0000313" key="4">
    <source>
        <dbReference type="Proteomes" id="UP001580430"/>
    </source>
</evidence>
<accession>A0ABV5C523</accession>
<keyword evidence="4" id="KW-1185">Reference proteome</keyword>
<evidence type="ECO:0008006" key="5">
    <source>
        <dbReference type="Google" id="ProtNLM"/>
    </source>
</evidence>